<sequence length="305" mass="34802">MFEFYFQSGEFAGETGSGVLGWIADVSVQIVGTLLGGLLALRLYRTQEKNARDKETRAKEKQRDSKLMYLAFLVSGARRYALGMNNALNFWESKLSNDPFIVPSEFLVSDNSVARVVENINQEEFYLPYVGRFAGKHLEIERMFLCIDSLHIYKEAIFSEWRLFVDGNQNLAKIIADASTELIHELRDIQNKALIPEIHIENLVRIHTSFIDSQNDVERGPAKIAEKLFLPIGDYIDASSELCRNVHLTKMYNVTSESYAAIMKQRQANITFKNSLVALKSQIEKDKNVLFENSETLINTFRPVS</sequence>
<dbReference type="EMBL" id="FUZA01000002">
    <property type="protein sequence ID" value="SKB69730.1"/>
    <property type="molecule type" value="Genomic_DNA"/>
</dbReference>
<name>A0A1T5DE02_9BACT</name>
<keyword evidence="2" id="KW-1185">Reference proteome</keyword>
<evidence type="ECO:0000313" key="2">
    <source>
        <dbReference type="Proteomes" id="UP000190897"/>
    </source>
</evidence>
<dbReference type="RefSeq" id="WP_082214124.1">
    <property type="nucleotide sequence ID" value="NZ_FUZA01000002.1"/>
</dbReference>
<proteinExistence type="predicted"/>
<gene>
    <name evidence="1" type="ORF">SAMN05660293_01546</name>
</gene>
<evidence type="ECO:0000313" key="1">
    <source>
        <dbReference type="EMBL" id="SKB69730.1"/>
    </source>
</evidence>
<organism evidence="1 2">
    <name type="scientific">Dyadobacter psychrophilus</name>
    <dbReference type="NCBI Taxonomy" id="651661"/>
    <lineage>
        <taxon>Bacteria</taxon>
        <taxon>Pseudomonadati</taxon>
        <taxon>Bacteroidota</taxon>
        <taxon>Cytophagia</taxon>
        <taxon>Cytophagales</taxon>
        <taxon>Spirosomataceae</taxon>
        <taxon>Dyadobacter</taxon>
    </lineage>
</organism>
<dbReference type="STRING" id="651661.SAMN05660293_01546"/>
<protein>
    <submittedName>
        <fullName evidence="1">Uncharacterized protein</fullName>
    </submittedName>
</protein>
<accession>A0A1T5DE02</accession>
<dbReference type="AlphaFoldDB" id="A0A1T5DE02"/>
<reference evidence="2" key="1">
    <citation type="submission" date="2017-02" db="EMBL/GenBank/DDBJ databases">
        <authorList>
            <person name="Varghese N."/>
            <person name="Submissions S."/>
        </authorList>
    </citation>
    <scope>NUCLEOTIDE SEQUENCE [LARGE SCALE GENOMIC DNA]</scope>
    <source>
        <strain evidence="2">DSM 22270</strain>
    </source>
</reference>
<dbReference type="Proteomes" id="UP000190897">
    <property type="component" value="Unassembled WGS sequence"/>
</dbReference>